<gene>
    <name evidence="5" type="primary">exo</name>
    <name evidence="5" type="ORF">CMP1-49</name>
</gene>
<dbReference type="OrthoDB" id="18657at10239"/>
<proteinExistence type="predicted"/>
<dbReference type="NCBIfam" id="NF005927">
    <property type="entry name" value="PRK07942.1"/>
    <property type="match status" value="1"/>
</dbReference>
<dbReference type="GO" id="GO:0003676">
    <property type="term" value="F:nucleic acid binding"/>
    <property type="evidence" value="ECO:0007669"/>
    <property type="project" value="InterPro"/>
</dbReference>
<protein>
    <submittedName>
        <fullName evidence="5">Putative exonuclease</fullName>
    </submittedName>
</protein>
<dbReference type="InterPro" id="IPR012337">
    <property type="entry name" value="RNaseH-like_sf"/>
</dbReference>
<dbReference type="PANTHER" id="PTHR30231:SF4">
    <property type="entry name" value="PROTEIN NEN2"/>
    <property type="match status" value="1"/>
</dbReference>
<dbReference type="GO" id="GO:0008408">
    <property type="term" value="F:3'-5' exonuclease activity"/>
    <property type="evidence" value="ECO:0007669"/>
    <property type="project" value="TreeGrafter"/>
</dbReference>
<dbReference type="CDD" id="cd06127">
    <property type="entry name" value="DEDDh"/>
    <property type="match status" value="1"/>
</dbReference>
<keyword evidence="1" id="KW-0540">Nuclease</keyword>
<evidence type="ECO:0000313" key="6">
    <source>
        <dbReference type="Proteomes" id="UP000002628"/>
    </source>
</evidence>
<dbReference type="RefSeq" id="YP_003359140.1">
    <property type="nucleotide sequence ID" value="NC_013698.1"/>
</dbReference>
<accession>D0U233</accession>
<keyword evidence="3 5" id="KW-0269">Exonuclease</keyword>
<evidence type="ECO:0000256" key="3">
    <source>
        <dbReference type="ARBA" id="ARBA00022839"/>
    </source>
</evidence>
<dbReference type="SMART" id="SM00479">
    <property type="entry name" value="EXOIII"/>
    <property type="match status" value="1"/>
</dbReference>
<keyword evidence="2" id="KW-0378">Hydrolase</keyword>
<evidence type="ECO:0000313" key="5">
    <source>
        <dbReference type="EMBL" id="ACY35945.1"/>
    </source>
</evidence>
<dbReference type="Pfam" id="PF00929">
    <property type="entry name" value="RNase_T"/>
    <property type="match status" value="1"/>
</dbReference>
<dbReference type="SUPFAM" id="SSF53098">
    <property type="entry name" value="Ribonuclease H-like"/>
    <property type="match status" value="1"/>
</dbReference>
<keyword evidence="6" id="KW-1185">Reference proteome</keyword>
<evidence type="ECO:0000256" key="2">
    <source>
        <dbReference type="ARBA" id="ARBA00022801"/>
    </source>
</evidence>
<dbReference type="GeneID" id="8684235"/>
<organism evidence="5 6">
    <name type="scientific">Clavibacter phage CMP1</name>
    <dbReference type="NCBI Taxonomy" id="686439"/>
    <lineage>
        <taxon>Viruses</taxon>
        <taxon>Duplodnaviria</taxon>
        <taxon>Heunggongvirae</taxon>
        <taxon>Uroviricota</taxon>
        <taxon>Caudoviricetes</taxon>
        <taxon>Cimpunavirus</taxon>
        <taxon>Cimpunavirus CMP1</taxon>
    </lineage>
</organism>
<evidence type="ECO:0000259" key="4">
    <source>
        <dbReference type="SMART" id="SM00479"/>
    </source>
</evidence>
<dbReference type="Gene3D" id="3.30.420.10">
    <property type="entry name" value="Ribonuclease H-like superfamily/Ribonuclease H"/>
    <property type="match status" value="1"/>
</dbReference>
<reference evidence="5 6" key="1">
    <citation type="journal article" date="2010" name="Microbiology">
        <title>The endolysins of bacteriophages CMP1 and CN77 are specific for the lysis of Clavibacter michiganensis strains.</title>
        <authorList>
            <person name="Wittmann J."/>
            <person name="Eichenlaub R."/>
            <person name="Dreiseikelmann B."/>
        </authorList>
    </citation>
    <scope>NUCLEOTIDE SEQUENCE [LARGE SCALE GENOMIC DNA]</scope>
</reference>
<dbReference type="InterPro" id="IPR013520">
    <property type="entry name" value="Ribonucl_H"/>
</dbReference>
<name>D0U233_9CAUD</name>
<dbReference type="Proteomes" id="UP000002628">
    <property type="component" value="Segment"/>
</dbReference>
<evidence type="ECO:0000256" key="1">
    <source>
        <dbReference type="ARBA" id="ARBA00022722"/>
    </source>
</evidence>
<dbReference type="EMBL" id="GQ241246">
    <property type="protein sequence ID" value="ACY35945.1"/>
    <property type="molecule type" value="Genomic_DNA"/>
</dbReference>
<feature type="domain" description="Exonuclease" evidence="4">
    <location>
        <begin position="6"/>
        <end position="185"/>
    </location>
</feature>
<dbReference type="InterPro" id="IPR036397">
    <property type="entry name" value="RNaseH_sf"/>
</dbReference>
<dbReference type="KEGG" id="vg:8684235"/>
<sequence>MPRVDKIMVFDTETSGVDVENDRIVTAFIGLMDPDGTMTEFHEWLIDPGIPIPEGASDIHGITTEKAHAEGRKDIDKALMEIATKLDYASRWNYPVVIMNAPYDLTILDRELRRHVGIKNFRAPNVVLDTFVIDKKLYTFRKGSRKLVDLARIYGVPVEENAHDAQADCRMAGRVTLKQLQHEWLAPLTLAQIHHRQIKNKADQAASLQAYFDKKGTVATVRPEWPMYPFEESTNA</sequence>
<dbReference type="PANTHER" id="PTHR30231">
    <property type="entry name" value="DNA POLYMERASE III SUBUNIT EPSILON"/>
    <property type="match status" value="1"/>
</dbReference>